<proteinExistence type="predicted"/>
<keyword evidence="13" id="KW-0131">Cell cycle</keyword>
<dbReference type="EMBL" id="OC855255">
    <property type="protein sequence ID" value="CAD7621607.1"/>
    <property type="molecule type" value="Genomic_DNA"/>
</dbReference>
<dbReference type="PANTHER" id="PTHR13278:SF0">
    <property type="entry name" value="ZINC FINGER PROTEIN 830"/>
    <property type="match status" value="1"/>
</dbReference>
<dbReference type="InterPro" id="IPR059039">
    <property type="entry name" value="ZNF380_CC"/>
</dbReference>
<evidence type="ECO:0000256" key="16">
    <source>
        <dbReference type="SAM" id="MobiDB-lite"/>
    </source>
</evidence>
<dbReference type="GO" id="GO:0003676">
    <property type="term" value="F:nucleic acid binding"/>
    <property type="evidence" value="ECO:0007669"/>
    <property type="project" value="InterPro"/>
</dbReference>
<dbReference type="Proteomes" id="UP000759131">
    <property type="component" value="Unassembled WGS sequence"/>
</dbReference>
<keyword evidence="8" id="KW-0863">Zinc-finger</keyword>
<dbReference type="OrthoDB" id="77607at2759"/>
<name>A0A7R9PVQ0_9ACAR</name>
<evidence type="ECO:0000256" key="12">
    <source>
        <dbReference type="ARBA" id="ARBA00023242"/>
    </source>
</evidence>
<evidence type="ECO:0000256" key="15">
    <source>
        <dbReference type="SAM" id="Coils"/>
    </source>
</evidence>
<dbReference type="EMBL" id="CAJPIZ010000680">
    <property type="protein sequence ID" value="CAG2102037.1"/>
    <property type="molecule type" value="Genomic_DNA"/>
</dbReference>
<evidence type="ECO:0000313" key="19">
    <source>
        <dbReference type="Proteomes" id="UP000759131"/>
    </source>
</evidence>
<keyword evidence="5" id="KW-0217">Developmental protein</keyword>
<dbReference type="GO" id="GO:0033314">
    <property type="term" value="P:mitotic DNA replication checkpoint signaling"/>
    <property type="evidence" value="ECO:0007669"/>
    <property type="project" value="TreeGrafter"/>
</dbReference>
<keyword evidence="11 15" id="KW-0175">Coiled coil</keyword>
<reference evidence="18" key="1">
    <citation type="submission" date="2020-11" db="EMBL/GenBank/DDBJ databases">
        <authorList>
            <person name="Tran Van P."/>
        </authorList>
    </citation>
    <scope>NUCLEOTIDE SEQUENCE</scope>
</reference>
<dbReference type="PANTHER" id="PTHR13278">
    <property type="entry name" value="ZINC FINGER PROTEIN 830"/>
    <property type="match status" value="1"/>
</dbReference>
<evidence type="ECO:0000256" key="14">
    <source>
        <dbReference type="ARBA" id="ARBA00030672"/>
    </source>
</evidence>
<keyword evidence="12" id="KW-0539">Nucleus</keyword>
<dbReference type="Pfam" id="PF23406">
    <property type="entry name" value="ZNF380_CC"/>
    <property type="match status" value="1"/>
</dbReference>
<dbReference type="GO" id="GO:0005681">
    <property type="term" value="C:spliceosomal complex"/>
    <property type="evidence" value="ECO:0007669"/>
    <property type="project" value="InterPro"/>
</dbReference>
<accession>A0A7R9PVQ0</accession>
<feature type="domain" description="ZNF380 coiled-coil" evidence="17">
    <location>
        <begin position="200"/>
        <end position="279"/>
    </location>
</feature>
<dbReference type="InterPro" id="IPR040050">
    <property type="entry name" value="ZNF830-like"/>
</dbReference>
<evidence type="ECO:0000313" key="18">
    <source>
        <dbReference type="EMBL" id="CAD7621607.1"/>
    </source>
</evidence>
<evidence type="ECO:0000256" key="9">
    <source>
        <dbReference type="ARBA" id="ARBA00022776"/>
    </source>
</evidence>
<dbReference type="GO" id="GO:0033260">
    <property type="term" value="P:nuclear DNA replication"/>
    <property type="evidence" value="ECO:0007669"/>
    <property type="project" value="TreeGrafter"/>
</dbReference>
<dbReference type="SUPFAM" id="SSF57667">
    <property type="entry name" value="beta-beta-alpha zinc fingers"/>
    <property type="match status" value="1"/>
</dbReference>
<feature type="compositionally biased region" description="Basic and acidic residues" evidence="16">
    <location>
        <begin position="171"/>
        <end position="186"/>
    </location>
</feature>
<evidence type="ECO:0000256" key="1">
    <source>
        <dbReference type="ARBA" id="ARBA00004286"/>
    </source>
</evidence>
<dbReference type="InterPro" id="IPR036236">
    <property type="entry name" value="Znf_C2H2_sf"/>
</dbReference>
<evidence type="ECO:0000256" key="4">
    <source>
        <dbReference type="ARBA" id="ARBA00022454"/>
    </source>
</evidence>
<sequence>MSSTKKLSQKELREMMRDMKESKDKEGLPSLQKKTIESPLARYDSRGILSCIVCQQTISSSALWSSHIVSKSHKTKMEEMKRRKSDQKRNESKSDVKIETKPQEVKQTVKRKMETNSDEIQNKLSKNTSELISQELANESNEVMETNDDLVNNSKTETKSQESGLPSDFFDDSKQIAVKNDEIIESKDEEMDTNDEEKGLPKGFFDDPVMDAKARKVVFKNPMDEQWEQFQKVIAEENNASENIIVEDIEELQVDRNLEEIEEQIANWQKVNEMQKKAEILHNHIVNKRDAIKEESSDSDADEYDLNVFSNWRSRKALNSK</sequence>
<evidence type="ECO:0000259" key="17">
    <source>
        <dbReference type="Pfam" id="PF23406"/>
    </source>
</evidence>
<keyword evidence="10" id="KW-0862">Zinc</keyword>
<evidence type="ECO:0000256" key="13">
    <source>
        <dbReference type="ARBA" id="ARBA00023306"/>
    </source>
</evidence>
<feature type="region of interest" description="Disordered" evidence="16">
    <location>
        <begin position="1"/>
        <end position="35"/>
    </location>
</feature>
<comment type="subcellular location">
    <subcellularLocation>
        <location evidence="1">Chromosome</location>
    </subcellularLocation>
    <subcellularLocation>
        <location evidence="2">Nucleus speckle</location>
    </subcellularLocation>
</comment>
<feature type="coiled-coil region" evidence="15">
    <location>
        <begin position="251"/>
        <end position="278"/>
    </location>
</feature>
<evidence type="ECO:0000256" key="2">
    <source>
        <dbReference type="ARBA" id="ARBA00004324"/>
    </source>
</evidence>
<feature type="compositionally biased region" description="Basic and acidic residues" evidence="16">
    <location>
        <begin position="75"/>
        <end position="104"/>
    </location>
</feature>
<feature type="compositionally biased region" description="Basic and acidic residues" evidence="16">
    <location>
        <begin position="8"/>
        <end position="27"/>
    </location>
</feature>
<dbReference type="GO" id="GO:0008270">
    <property type="term" value="F:zinc ion binding"/>
    <property type="evidence" value="ECO:0007669"/>
    <property type="project" value="UniProtKB-KW"/>
</dbReference>
<evidence type="ECO:0000256" key="5">
    <source>
        <dbReference type="ARBA" id="ARBA00022473"/>
    </source>
</evidence>
<keyword evidence="9" id="KW-0498">Mitosis</keyword>
<keyword evidence="6" id="KW-0132">Cell division</keyword>
<organism evidence="18">
    <name type="scientific">Medioppia subpectinata</name>
    <dbReference type="NCBI Taxonomy" id="1979941"/>
    <lineage>
        <taxon>Eukaryota</taxon>
        <taxon>Metazoa</taxon>
        <taxon>Ecdysozoa</taxon>
        <taxon>Arthropoda</taxon>
        <taxon>Chelicerata</taxon>
        <taxon>Arachnida</taxon>
        <taxon>Acari</taxon>
        <taxon>Acariformes</taxon>
        <taxon>Sarcoptiformes</taxon>
        <taxon>Oribatida</taxon>
        <taxon>Brachypylina</taxon>
        <taxon>Oppioidea</taxon>
        <taxon>Oppiidae</taxon>
        <taxon>Medioppia</taxon>
    </lineage>
</organism>
<evidence type="ECO:0000256" key="8">
    <source>
        <dbReference type="ARBA" id="ARBA00022771"/>
    </source>
</evidence>
<evidence type="ECO:0000256" key="10">
    <source>
        <dbReference type="ARBA" id="ARBA00022833"/>
    </source>
</evidence>
<keyword evidence="4" id="KW-0158">Chromosome</keyword>
<dbReference type="GO" id="GO:0044773">
    <property type="term" value="P:mitotic DNA damage checkpoint signaling"/>
    <property type="evidence" value="ECO:0007669"/>
    <property type="project" value="TreeGrafter"/>
</dbReference>
<evidence type="ECO:0000256" key="3">
    <source>
        <dbReference type="ARBA" id="ARBA00017358"/>
    </source>
</evidence>
<keyword evidence="19" id="KW-1185">Reference proteome</keyword>
<evidence type="ECO:0000256" key="11">
    <source>
        <dbReference type="ARBA" id="ARBA00023054"/>
    </source>
</evidence>
<feature type="region of interest" description="Disordered" evidence="16">
    <location>
        <begin position="68"/>
        <end position="206"/>
    </location>
</feature>
<evidence type="ECO:0000256" key="6">
    <source>
        <dbReference type="ARBA" id="ARBA00022618"/>
    </source>
</evidence>
<keyword evidence="7" id="KW-0479">Metal-binding</keyword>
<gene>
    <name evidence="18" type="ORF">OSB1V03_LOCUS2078</name>
</gene>
<protein>
    <recommendedName>
        <fullName evidence="3">Zinc finger protein 830</fullName>
    </recommendedName>
    <alternativeName>
        <fullName evidence="14">Coiled-coil domain-containing protein 16</fullName>
    </alternativeName>
</protein>
<feature type="compositionally biased region" description="Polar residues" evidence="16">
    <location>
        <begin position="118"/>
        <end position="155"/>
    </location>
</feature>
<dbReference type="AlphaFoldDB" id="A0A7R9PVQ0"/>
<evidence type="ECO:0000256" key="7">
    <source>
        <dbReference type="ARBA" id="ARBA00022723"/>
    </source>
</evidence>